<gene>
    <name evidence="2" type="ORF">NOCA2500010</name>
</gene>
<dbReference type="InterPro" id="IPR016181">
    <property type="entry name" value="Acyl_CoA_acyltransferase"/>
</dbReference>
<name>A0A2P2C977_9ZZZZ</name>
<dbReference type="SUPFAM" id="SSF55729">
    <property type="entry name" value="Acyl-CoA N-acyltransferases (Nat)"/>
    <property type="match status" value="2"/>
</dbReference>
<evidence type="ECO:0000313" key="2">
    <source>
        <dbReference type="EMBL" id="CUR58520.1"/>
    </source>
</evidence>
<organism evidence="2">
    <name type="scientific">metagenome</name>
    <dbReference type="NCBI Taxonomy" id="256318"/>
    <lineage>
        <taxon>unclassified sequences</taxon>
        <taxon>metagenomes</taxon>
    </lineage>
</organism>
<reference evidence="2" key="1">
    <citation type="submission" date="2015-08" db="EMBL/GenBank/DDBJ databases">
        <authorList>
            <person name="Babu N.S."/>
            <person name="Beckwith C.J."/>
            <person name="Beseler K.G."/>
            <person name="Brison A."/>
            <person name="Carone J.V."/>
            <person name="Caskin T.P."/>
            <person name="Diamond M."/>
            <person name="Durham M.E."/>
            <person name="Foxe J.M."/>
            <person name="Go M."/>
            <person name="Henderson B.A."/>
            <person name="Jones I.B."/>
            <person name="McGettigan J.A."/>
            <person name="Micheletti S.J."/>
            <person name="Nasrallah M.E."/>
            <person name="Ortiz D."/>
            <person name="Piller C.R."/>
            <person name="Privatt S.R."/>
            <person name="Schneider S.L."/>
            <person name="Sharp S."/>
            <person name="Smith T.C."/>
            <person name="Stanton J.D."/>
            <person name="Ullery H.E."/>
            <person name="Wilson R.J."/>
            <person name="Serrano M.G."/>
            <person name="Buck G."/>
            <person name="Lee V."/>
            <person name="Wang Y."/>
            <person name="Carvalho R."/>
            <person name="Voegtly L."/>
            <person name="Shi R."/>
            <person name="Duckworth R."/>
            <person name="Johnson A."/>
            <person name="Loviza R."/>
            <person name="Walstead R."/>
            <person name="Shah Z."/>
            <person name="Kiflezghi M."/>
            <person name="Wade K."/>
            <person name="Ball S.L."/>
            <person name="Bradley K.W."/>
            <person name="Asai D.J."/>
            <person name="Bowman C.A."/>
            <person name="Russell D.A."/>
            <person name="Pope W.H."/>
            <person name="Jacobs-Sera D."/>
            <person name="Hendrix R.W."/>
            <person name="Hatfull G.F."/>
        </authorList>
    </citation>
    <scope>NUCLEOTIDE SEQUENCE</scope>
</reference>
<keyword evidence="2" id="KW-0808">Transferase</keyword>
<dbReference type="Gene3D" id="3.40.630.30">
    <property type="match status" value="1"/>
</dbReference>
<dbReference type="InterPro" id="IPR000182">
    <property type="entry name" value="GNAT_dom"/>
</dbReference>
<dbReference type="PROSITE" id="PS51186">
    <property type="entry name" value="GNAT"/>
    <property type="match status" value="1"/>
</dbReference>
<accession>A0A2P2C977</accession>
<dbReference type="CDD" id="cd04301">
    <property type="entry name" value="NAT_SF"/>
    <property type="match status" value="1"/>
</dbReference>
<sequence>MEIRALDDTAVDDDALMRDLYDLMRRSELHGRAEAPFWELTEFLAVFRSPDSGERQELFAAYDGDRLVGAAVLWSFLLDNTEKAATAINVDVPERRRGIGRALAEKVEQTARADGRSLLLGDAKLPFARREDHGYRRFAEACGYELANCEIVRHLALPVPDEHIQAWVDEAAPHHEGYSIETFVGAVPDDLVESLCVLLGQLAVDAPTGTVDFEEEAVTPQRYAEMVATTTAMGRARYETLALTPDRQVAAQSTLAMSVEESTAVYQWGTFVHREHRGRRLGLATKAVNLRAVQAARADLTLVITQNAETNDQMVSINERMGFRPVEIAAEFAKRW</sequence>
<dbReference type="Pfam" id="PF00583">
    <property type="entry name" value="Acetyltransf_1"/>
    <property type="match status" value="1"/>
</dbReference>
<dbReference type="GO" id="GO:0016747">
    <property type="term" value="F:acyltransferase activity, transferring groups other than amino-acyl groups"/>
    <property type="evidence" value="ECO:0007669"/>
    <property type="project" value="InterPro"/>
</dbReference>
<dbReference type="EMBL" id="CZKA01000046">
    <property type="protein sequence ID" value="CUR58520.1"/>
    <property type="molecule type" value="Genomic_DNA"/>
</dbReference>
<proteinExistence type="predicted"/>
<feature type="domain" description="N-acetyltransferase" evidence="1">
    <location>
        <begin position="1"/>
        <end position="158"/>
    </location>
</feature>
<protein>
    <submittedName>
        <fullName evidence="2">Putative GCN5-related N-acetyltransferase</fullName>
    </submittedName>
</protein>
<evidence type="ECO:0000259" key="1">
    <source>
        <dbReference type="PROSITE" id="PS51186"/>
    </source>
</evidence>
<dbReference type="AlphaFoldDB" id="A0A2P2C977"/>